<name>A0A5P2XBJ8_STRST</name>
<proteinExistence type="predicted"/>
<dbReference type="InterPro" id="IPR029024">
    <property type="entry name" value="TerB-like"/>
</dbReference>
<sequence length="270" mass="28577">MWLTSRQRGRAAAESWRCVVLPDRERDGRNSHDSRAPGTPPDRGRPAGLHRVRRLIGTRTAWTTVCDGEFFCPGCGGDRNYQRRSGRRRFVLLGVPLLSRGRTGPVVECAACQDHFGLDALDHPTTIRLAAMLREAVHTVVIAVLTTGGATSRTTLDAAVATLRGAGFDDCTEERVVALVNALAADTGRPGAPDCAPGLAIELHEALGPLAPHLAPAGREALLLKGARIALADGPYTPAERDVLATAGCALTIGTDDVARLMAAAQRTPS</sequence>
<protein>
    <submittedName>
        <fullName evidence="3">TerB family tellurite resistance protein</fullName>
    </submittedName>
</protein>
<dbReference type="Pfam" id="PF05099">
    <property type="entry name" value="TerB"/>
    <property type="match status" value="1"/>
</dbReference>
<dbReference type="InterPro" id="IPR007791">
    <property type="entry name" value="DjlA_N"/>
</dbReference>
<evidence type="ECO:0000256" key="1">
    <source>
        <dbReference type="SAM" id="MobiDB-lite"/>
    </source>
</evidence>
<dbReference type="SUPFAM" id="SSF158682">
    <property type="entry name" value="TerB-like"/>
    <property type="match status" value="1"/>
</dbReference>
<evidence type="ECO:0000313" key="4">
    <source>
        <dbReference type="Proteomes" id="UP000326505"/>
    </source>
</evidence>
<dbReference type="AlphaFoldDB" id="A0A5P2XBJ8"/>
<dbReference type="KEGG" id="sspb:CP982_15300"/>
<evidence type="ECO:0000259" key="2">
    <source>
        <dbReference type="Pfam" id="PF05099"/>
    </source>
</evidence>
<feature type="region of interest" description="Disordered" evidence="1">
    <location>
        <begin position="25"/>
        <end position="48"/>
    </location>
</feature>
<organism evidence="3 4">
    <name type="scientific">Streptomyces spectabilis</name>
    <dbReference type="NCBI Taxonomy" id="68270"/>
    <lineage>
        <taxon>Bacteria</taxon>
        <taxon>Bacillati</taxon>
        <taxon>Actinomycetota</taxon>
        <taxon>Actinomycetes</taxon>
        <taxon>Kitasatosporales</taxon>
        <taxon>Streptomycetaceae</taxon>
        <taxon>Streptomyces</taxon>
    </lineage>
</organism>
<dbReference type="EMBL" id="CP023690">
    <property type="protein sequence ID" value="QEV59936.1"/>
    <property type="molecule type" value="Genomic_DNA"/>
</dbReference>
<evidence type="ECO:0000313" key="3">
    <source>
        <dbReference type="EMBL" id="QEV59936.1"/>
    </source>
</evidence>
<feature type="compositionally biased region" description="Basic and acidic residues" evidence="1">
    <location>
        <begin position="25"/>
        <end position="35"/>
    </location>
</feature>
<feature type="domain" description="Co-chaperone DjlA N-terminal" evidence="2">
    <location>
        <begin position="136"/>
        <end position="262"/>
    </location>
</feature>
<reference evidence="3 4" key="1">
    <citation type="submission" date="2017-09" db="EMBL/GenBank/DDBJ databases">
        <authorList>
            <person name="Lee N."/>
            <person name="Cho B.-K."/>
        </authorList>
    </citation>
    <scope>NUCLEOTIDE SEQUENCE [LARGE SCALE GENOMIC DNA]</scope>
    <source>
        <strain evidence="3 4">ATCC 27465</strain>
    </source>
</reference>
<dbReference type="OrthoDB" id="1261251at2"/>
<dbReference type="Proteomes" id="UP000326505">
    <property type="component" value="Chromosome"/>
</dbReference>
<gene>
    <name evidence="3" type="ORF">CP982_15300</name>
</gene>
<accession>A0A5P2XBJ8</accession>
<dbReference type="CDD" id="cd07177">
    <property type="entry name" value="terB_like"/>
    <property type="match status" value="1"/>
</dbReference>